<feature type="transmembrane region" description="Helical" evidence="8">
    <location>
        <begin position="129"/>
        <end position="153"/>
    </location>
</feature>
<evidence type="ECO:0000313" key="10">
    <source>
        <dbReference type="EMBL" id="CAH8353390.1"/>
    </source>
</evidence>
<gene>
    <name evidence="10" type="ORF">ERUC_LOCUS19145</name>
</gene>
<evidence type="ECO:0000256" key="3">
    <source>
        <dbReference type="ARBA" id="ARBA00022692"/>
    </source>
</evidence>
<dbReference type="Pfam" id="PF01490">
    <property type="entry name" value="Aa_trans"/>
    <property type="match status" value="1"/>
</dbReference>
<feature type="transmembrane region" description="Helical" evidence="8">
    <location>
        <begin position="45"/>
        <end position="65"/>
    </location>
</feature>
<evidence type="ECO:0000256" key="5">
    <source>
        <dbReference type="ARBA" id="ARBA00022989"/>
    </source>
</evidence>
<dbReference type="Proteomes" id="UP001642260">
    <property type="component" value="Unassembled WGS sequence"/>
</dbReference>
<feature type="transmembrane region" description="Helical" evidence="8">
    <location>
        <begin position="205"/>
        <end position="229"/>
    </location>
</feature>
<organism evidence="10 11">
    <name type="scientific">Eruca vesicaria subsp. sativa</name>
    <name type="common">Garden rocket</name>
    <name type="synonym">Eruca sativa</name>
    <dbReference type="NCBI Taxonomy" id="29727"/>
    <lineage>
        <taxon>Eukaryota</taxon>
        <taxon>Viridiplantae</taxon>
        <taxon>Streptophyta</taxon>
        <taxon>Embryophyta</taxon>
        <taxon>Tracheophyta</taxon>
        <taxon>Spermatophyta</taxon>
        <taxon>Magnoliopsida</taxon>
        <taxon>eudicotyledons</taxon>
        <taxon>Gunneridae</taxon>
        <taxon>Pentapetalae</taxon>
        <taxon>rosids</taxon>
        <taxon>malvids</taxon>
        <taxon>Brassicales</taxon>
        <taxon>Brassicaceae</taxon>
        <taxon>Brassiceae</taxon>
        <taxon>Eruca</taxon>
    </lineage>
</organism>
<dbReference type="GO" id="GO:0031090">
    <property type="term" value="C:organelle membrane"/>
    <property type="evidence" value="ECO:0007669"/>
    <property type="project" value="UniProtKB-ARBA"/>
</dbReference>
<dbReference type="InterPro" id="IPR013057">
    <property type="entry name" value="AA_transpt_TM"/>
</dbReference>
<evidence type="ECO:0000313" key="11">
    <source>
        <dbReference type="Proteomes" id="UP001642260"/>
    </source>
</evidence>
<keyword evidence="11" id="KW-1185">Reference proteome</keyword>
<feature type="transmembrane region" description="Helical" evidence="8">
    <location>
        <begin position="414"/>
        <end position="434"/>
    </location>
</feature>
<feature type="transmembrane region" description="Helical" evidence="8">
    <location>
        <begin position="378"/>
        <end position="402"/>
    </location>
</feature>
<evidence type="ECO:0000256" key="7">
    <source>
        <dbReference type="SAM" id="MobiDB-lite"/>
    </source>
</evidence>
<evidence type="ECO:0000256" key="1">
    <source>
        <dbReference type="ARBA" id="ARBA00004141"/>
    </source>
</evidence>
<evidence type="ECO:0000259" key="9">
    <source>
        <dbReference type="Pfam" id="PF01490"/>
    </source>
</evidence>
<feature type="transmembrane region" description="Helical" evidence="8">
    <location>
        <begin position="71"/>
        <end position="93"/>
    </location>
</feature>
<accession>A0ABC8K5E8</accession>
<keyword evidence="3 8" id="KW-0812">Transmembrane</keyword>
<keyword evidence="6 8" id="KW-0472">Membrane</keyword>
<feature type="transmembrane region" description="Helical" evidence="8">
    <location>
        <begin position="355"/>
        <end position="372"/>
    </location>
</feature>
<proteinExistence type="predicted"/>
<keyword evidence="4" id="KW-0029">Amino-acid transport</keyword>
<keyword evidence="2" id="KW-0813">Transport</keyword>
<dbReference type="AlphaFoldDB" id="A0ABC8K5E8"/>
<evidence type="ECO:0000256" key="4">
    <source>
        <dbReference type="ARBA" id="ARBA00022970"/>
    </source>
</evidence>
<feature type="transmembrane region" description="Helical" evidence="8">
    <location>
        <begin position="277"/>
        <end position="300"/>
    </location>
</feature>
<dbReference type="PANTHER" id="PTHR22950">
    <property type="entry name" value="AMINO ACID TRANSPORTER"/>
    <property type="match status" value="1"/>
</dbReference>
<keyword evidence="5 8" id="KW-1133">Transmembrane helix</keyword>
<feature type="domain" description="Amino acid transporter transmembrane" evidence="9">
    <location>
        <begin position="41"/>
        <end position="433"/>
    </location>
</feature>
<comment type="subcellular location">
    <subcellularLocation>
        <location evidence="1">Membrane</location>
        <topology evidence="1">Multi-pass membrane protein</topology>
    </subcellularLocation>
</comment>
<evidence type="ECO:0000256" key="6">
    <source>
        <dbReference type="ARBA" id="ARBA00023136"/>
    </source>
</evidence>
<feature type="transmembrane region" description="Helical" evidence="8">
    <location>
        <begin position="312"/>
        <end position="335"/>
    </location>
</feature>
<feature type="transmembrane region" description="Helical" evidence="8">
    <location>
        <begin position="235"/>
        <end position="256"/>
    </location>
</feature>
<dbReference type="EMBL" id="CAKOAT010181266">
    <property type="protein sequence ID" value="CAH8353390.1"/>
    <property type="molecule type" value="Genomic_DNA"/>
</dbReference>
<evidence type="ECO:0000256" key="2">
    <source>
        <dbReference type="ARBA" id="ARBA00022448"/>
    </source>
</evidence>
<comment type="caution">
    <text evidence="10">The sequence shown here is derived from an EMBL/GenBank/DDBJ whole genome shotgun (WGS) entry which is preliminary data.</text>
</comment>
<protein>
    <recommendedName>
        <fullName evidence="9">Amino acid transporter transmembrane domain-containing protein</fullName>
    </recommendedName>
</protein>
<feature type="region of interest" description="Disordered" evidence="7">
    <location>
        <begin position="1"/>
        <end position="31"/>
    </location>
</feature>
<dbReference type="GO" id="GO:0006865">
    <property type="term" value="P:amino acid transport"/>
    <property type="evidence" value="ECO:0007669"/>
    <property type="project" value="UniProtKB-KW"/>
</dbReference>
<reference evidence="10 11" key="1">
    <citation type="submission" date="2022-03" db="EMBL/GenBank/DDBJ databases">
        <authorList>
            <person name="Macdonald S."/>
            <person name="Ahmed S."/>
            <person name="Newling K."/>
        </authorList>
    </citation>
    <scope>NUCLEOTIDE SEQUENCE [LARGE SCALE GENOMIC DNA]</scope>
</reference>
<sequence>MGLAKQQASSSSSSCSIKMPPSPPLPREDTPLLGKGPPLSSQFKTFANVFIAVVGAGVLGLPYAFKRTGWLMGVLLLVSVSVLTHHCMMLLVYTRRKLDSFNGGFSKIGSFGDLGFAVCGSLGRLVVDLFIILSQAGFCVGYLIFIGTTLSNLFDPDSPTSLRHQMTRLGSDFLGVSSKSLYIWGCFPFQLGLNSIKTLTHLAPLSIFADVVDLAAMAVVIVEDSMIILKQRPDVVAFGGMSLFFYGMGVAVYSFEGVGMVLPLESEMKDKDKFGKVLALGMGFISMIYIAFGFLGYLAFGEDTMDIITGNLGAGLISTIVQLGLCINLFFTFPLMMNPVFEIVERRFSGGMYSAWLRWLLVLIVTLVALFVPNFTDFLSLVGSSTCCILGFVLPALFHLLVFKEEMGWKQWSLDMAIVGLGVVLAVSGTWSSLSEIFSVKV</sequence>
<evidence type="ECO:0000256" key="8">
    <source>
        <dbReference type="SAM" id="Phobius"/>
    </source>
</evidence>
<dbReference type="PANTHER" id="PTHR22950:SF635">
    <property type="entry name" value="AMINO ACID TRANSPORTER AVT3C"/>
    <property type="match status" value="1"/>
</dbReference>
<name>A0ABC8K5E8_ERUVS</name>
<feature type="compositionally biased region" description="Low complexity" evidence="7">
    <location>
        <begin position="9"/>
        <end position="19"/>
    </location>
</feature>